<dbReference type="InterPro" id="IPR003339">
    <property type="entry name" value="ABC/ECF_trnsptr_transmembrane"/>
</dbReference>
<keyword evidence="6" id="KW-0614">Plasmid</keyword>
<comment type="subcellular location">
    <subcellularLocation>
        <location evidence="1">Membrane</location>
        <topology evidence="1">Multi-pass membrane protein</topology>
    </subcellularLocation>
</comment>
<protein>
    <submittedName>
        <fullName evidence="6">Energy-coupling factor transporter transmembrane protein EcfT</fullName>
    </submittedName>
</protein>
<dbReference type="RefSeq" id="WP_024543979.1">
    <property type="nucleotide sequence ID" value="NZ_BPLW01000001.1"/>
</dbReference>
<evidence type="ECO:0000256" key="5">
    <source>
        <dbReference type="SAM" id="Phobius"/>
    </source>
</evidence>
<evidence type="ECO:0000256" key="1">
    <source>
        <dbReference type="ARBA" id="ARBA00004141"/>
    </source>
</evidence>
<dbReference type="Pfam" id="PF02361">
    <property type="entry name" value="CbiQ"/>
    <property type="match status" value="1"/>
</dbReference>
<keyword evidence="2 5" id="KW-0812">Transmembrane</keyword>
<accession>A0A448ZY63</accession>
<evidence type="ECO:0000256" key="4">
    <source>
        <dbReference type="ARBA" id="ARBA00023136"/>
    </source>
</evidence>
<keyword evidence="3 5" id="KW-1133">Transmembrane helix</keyword>
<dbReference type="GO" id="GO:0005886">
    <property type="term" value="C:plasma membrane"/>
    <property type="evidence" value="ECO:0007669"/>
    <property type="project" value="UniProtKB-ARBA"/>
</dbReference>
<evidence type="ECO:0000256" key="2">
    <source>
        <dbReference type="ARBA" id="ARBA00022692"/>
    </source>
</evidence>
<dbReference type="PANTHER" id="PTHR33514:SF13">
    <property type="entry name" value="PROTEIN ABCI12, CHLOROPLASTIC"/>
    <property type="match status" value="1"/>
</dbReference>
<proteinExistence type="predicted"/>
<evidence type="ECO:0000256" key="3">
    <source>
        <dbReference type="ARBA" id="ARBA00022989"/>
    </source>
</evidence>
<feature type="transmembrane region" description="Helical" evidence="5">
    <location>
        <begin position="73"/>
        <end position="91"/>
    </location>
</feature>
<feature type="transmembrane region" description="Helical" evidence="5">
    <location>
        <begin position="25"/>
        <end position="53"/>
    </location>
</feature>
<dbReference type="AlphaFoldDB" id="A0A448ZY63"/>
<reference evidence="6" key="1">
    <citation type="submission" date="2019-01" db="EMBL/GenBank/DDBJ databases">
        <authorList>
            <consortium name="Pathogen Informatics"/>
        </authorList>
    </citation>
    <scope>NUCLEOTIDE SEQUENCE [LARGE SCALE GENOMIC DNA]</scope>
    <source>
        <strain evidence="6">NCTC10113</strain>
    </source>
</reference>
<gene>
    <name evidence="6" type="primary">ecfT_2</name>
    <name evidence="6" type="ORF">NCTC10113_00989</name>
</gene>
<dbReference type="PANTHER" id="PTHR33514">
    <property type="entry name" value="PROTEIN ABCI12, CHLOROPLASTIC"/>
    <property type="match status" value="1"/>
</dbReference>
<evidence type="ECO:0000313" key="6">
    <source>
        <dbReference type="EMBL" id="VEU56106.1"/>
    </source>
</evidence>
<organism evidence="6">
    <name type="scientific">Metamycoplasma salivarium</name>
    <name type="common">Mycoplasma salivarium</name>
    <dbReference type="NCBI Taxonomy" id="2124"/>
    <lineage>
        <taxon>Bacteria</taxon>
        <taxon>Bacillati</taxon>
        <taxon>Mycoplasmatota</taxon>
        <taxon>Mycoplasmoidales</taxon>
        <taxon>Metamycoplasmataceae</taxon>
        <taxon>Metamycoplasma</taxon>
    </lineage>
</organism>
<feature type="transmembrane region" description="Helical" evidence="5">
    <location>
        <begin position="148"/>
        <end position="171"/>
    </location>
</feature>
<feature type="transmembrane region" description="Helical" evidence="5">
    <location>
        <begin position="282"/>
        <end position="305"/>
    </location>
</feature>
<sequence length="316" mass="36247">MNRTIIGKYVNLNTFFHKLDPRLKFLGNILFVVLFFMTDHFITLSVLILVVVASYMVATKSLKSWFFKLKMPFWISVCLLLVNMLTIKGAYQGANVDIPYIPITGKENIDAYVIHRGVTIVNDIYWAPFGGNKVFQLTKFSLIRTASIFLRIYGVILTTTILTISTKPILLTRAISDILYPLKLIKIPTEIITMIISIALRFIPTLLDEANRIMKAQASRGVDFKYGKLRDKTKAFLVLIIPLFVASFSKANDLSDAMTSRGYEPYAKRSQYRQLYIKWQDILTIFVILLCTAFVIVCKIDSIALPNWWIQTFQRV</sequence>
<dbReference type="EMBL" id="LR214939">
    <property type="protein sequence ID" value="VEU56106.1"/>
    <property type="molecule type" value="Genomic_DNA"/>
</dbReference>
<keyword evidence="4 5" id="KW-0472">Membrane</keyword>
<dbReference type="CDD" id="cd16914">
    <property type="entry name" value="EcfT"/>
    <property type="match status" value="1"/>
</dbReference>
<feature type="transmembrane region" description="Helical" evidence="5">
    <location>
        <begin position="191"/>
        <end position="207"/>
    </location>
</feature>
<geneLocation type="plasmid" evidence="6">
    <name>2</name>
</geneLocation>
<name>A0A448ZY63_METSV</name>